<keyword evidence="2" id="KW-0812">Transmembrane</keyword>
<dbReference type="GO" id="GO:0005525">
    <property type="term" value="F:GTP binding"/>
    <property type="evidence" value="ECO:0007669"/>
    <property type="project" value="InterPro"/>
</dbReference>
<dbReference type="InterPro" id="IPR006073">
    <property type="entry name" value="GTP-bd"/>
</dbReference>
<evidence type="ECO:0000259" key="3">
    <source>
        <dbReference type="Pfam" id="PF01926"/>
    </source>
</evidence>
<dbReference type="AlphaFoldDB" id="A0A8T0I1X4"/>
<dbReference type="Gene3D" id="3.40.50.300">
    <property type="entry name" value="P-loop containing nucleotide triphosphate hydrolases"/>
    <property type="match status" value="1"/>
</dbReference>
<comment type="caution">
    <text evidence="4">The sequence shown here is derived from an EMBL/GenBank/DDBJ whole genome shotgun (WGS) entry which is preliminary data.</text>
</comment>
<keyword evidence="2" id="KW-1133">Transmembrane helix</keyword>
<accession>A0A8T0I1X4</accession>
<name>A0A8T0I1X4_CERPU</name>
<evidence type="ECO:0000256" key="2">
    <source>
        <dbReference type="SAM" id="Phobius"/>
    </source>
</evidence>
<keyword evidence="5" id="KW-1185">Reference proteome</keyword>
<evidence type="ECO:0000313" key="4">
    <source>
        <dbReference type="EMBL" id="KAG0577126.1"/>
    </source>
</evidence>
<reference evidence="4" key="1">
    <citation type="submission" date="2020-06" db="EMBL/GenBank/DDBJ databases">
        <title>WGS assembly of Ceratodon purpureus strain R40.</title>
        <authorList>
            <person name="Carey S.B."/>
            <person name="Jenkins J."/>
            <person name="Shu S."/>
            <person name="Lovell J.T."/>
            <person name="Sreedasyam A."/>
            <person name="Maumus F."/>
            <person name="Tiley G.P."/>
            <person name="Fernandez-Pozo N."/>
            <person name="Barry K."/>
            <person name="Chen C."/>
            <person name="Wang M."/>
            <person name="Lipzen A."/>
            <person name="Daum C."/>
            <person name="Saski C.A."/>
            <person name="Payton A.C."/>
            <person name="Mcbreen J.C."/>
            <person name="Conrad R.E."/>
            <person name="Kollar L.M."/>
            <person name="Olsson S."/>
            <person name="Huttunen S."/>
            <person name="Landis J.B."/>
            <person name="Wickett N.J."/>
            <person name="Johnson M.G."/>
            <person name="Rensing S.A."/>
            <person name="Grimwood J."/>
            <person name="Schmutz J."/>
            <person name="Mcdaniel S.F."/>
        </authorList>
    </citation>
    <scope>NUCLEOTIDE SEQUENCE</scope>
    <source>
        <strain evidence="4">R40</strain>
    </source>
</reference>
<protein>
    <recommendedName>
        <fullName evidence="3">G domain-containing protein</fullName>
    </recommendedName>
</protein>
<dbReference type="SUPFAM" id="SSF52540">
    <property type="entry name" value="P-loop containing nucleoside triphosphate hydrolases"/>
    <property type="match status" value="1"/>
</dbReference>
<dbReference type="SUPFAM" id="SSF53474">
    <property type="entry name" value="alpha/beta-Hydrolases"/>
    <property type="match status" value="1"/>
</dbReference>
<evidence type="ECO:0000313" key="5">
    <source>
        <dbReference type="Proteomes" id="UP000822688"/>
    </source>
</evidence>
<feature type="domain" description="G" evidence="3">
    <location>
        <begin position="725"/>
        <end position="849"/>
    </location>
</feature>
<sequence>MSTPGFSKAKVTQFSLHDCLSAFSCADAVYEDSNELVADRLRWWGKKYSLVEFGDVHVSLGLPVNRLKFLVAKSYETTFIAFRGSSDFYDTVGDSGISPSRHGRLSTLANEFVGSDSRMLLDVMSTCKRVIFCGHRLGGSLAHLIVLRYWKDLSSLFEVGGENFSKESMISVAFGAPYMFHEMYGVEINTFFDKLHNNIKTCFFDFAHDDDPAVYSSLRPDNRSVDQGSRDQSTGGQALHDKEVVTYLASDRSASQPSRGHERTSMVEGPSPKYVLDPVNVGGGRPGSKTKKQPDSRRLSKNIYLLKGSEQTRSTLKPSSKPWSQEEFRGGYTRALNTDLSLFDPTMGLEQRSKPLELNVTTPEPVVNSVFRTTSDTEKYITITGKYLLFLRGPVIVDAIHPCHIKLQTDTRIIVIDPEREGDSGSLITVSTAFGGATHHLKLEGMHLDGSSTAVRRLLCKIVQTLTILATPPLCHLEGKDSELLKYLDSIVQCVPDLGDKKFLSMFEKISLSDGSREDRAKKIQETLALADDVVKFLTSFYRIRFDDSFQYTDLLIGGGLLLAGLSGIALPVVGFYFLAGGASAGTAAMVCGTGLLGGLSTGVVGAFFDKDGISVPDYPEVLKLAIREASLWSGKGQSSSEKDYENATEAELESLLLAEVERSESFTELMTKTLHGSSERAIVLKSKVFQRATPETKKGLLRRIEIVTKTLRAYRGHLSSSKFVGIVGAEDAGKSTFIKKAIEQYGQKDDDDLQKALPKVGITRECHTTVVRPYKLKDKLWIVDFPGGNGTEAYADAWTQFAALPSSCILMLDFKDKIKEPQRLMYEKMKADLVPHGEESKISVVFNKVDKKFTNSTAKTYNAAYFDKQRETAAQHLKCKIEDVYFACLNPYPKEKLLTLRSYGVIGFEDLAQKVLGLGG</sequence>
<dbReference type="Gene3D" id="3.40.50.1820">
    <property type="entry name" value="alpha/beta hydrolase"/>
    <property type="match status" value="1"/>
</dbReference>
<dbReference type="InterPro" id="IPR029058">
    <property type="entry name" value="AB_hydrolase_fold"/>
</dbReference>
<organism evidence="4 5">
    <name type="scientific">Ceratodon purpureus</name>
    <name type="common">Fire moss</name>
    <name type="synonym">Dicranum purpureum</name>
    <dbReference type="NCBI Taxonomy" id="3225"/>
    <lineage>
        <taxon>Eukaryota</taxon>
        <taxon>Viridiplantae</taxon>
        <taxon>Streptophyta</taxon>
        <taxon>Embryophyta</taxon>
        <taxon>Bryophyta</taxon>
        <taxon>Bryophytina</taxon>
        <taxon>Bryopsida</taxon>
        <taxon>Dicranidae</taxon>
        <taxon>Pseudoditrichales</taxon>
        <taxon>Ditrichaceae</taxon>
        <taxon>Ceratodon</taxon>
    </lineage>
</organism>
<keyword evidence="2" id="KW-0472">Membrane</keyword>
<evidence type="ECO:0000256" key="1">
    <source>
        <dbReference type="SAM" id="MobiDB-lite"/>
    </source>
</evidence>
<dbReference type="Proteomes" id="UP000822688">
    <property type="component" value="Chromosome 5"/>
</dbReference>
<feature type="transmembrane region" description="Helical" evidence="2">
    <location>
        <begin position="555"/>
        <end position="580"/>
    </location>
</feature>
<gene>
    <name evidence="4" type="ORF">KC19_5G132800</name>
</gene>
<feature type="compositionally biased region" description="Polar residues" evidence="1">
    <location>
        <begin position="225"/>
        <end position="236"/>
    </location>
</feature>
<dbReference type="Pfam" id="PF01926">
    <property type="entry name" value="MMR_HSR1"/>
    <property type="match status" value="1"/>
</dbReference>
<proteinExistence type="predicted"/>
<feature type="transmembrane region" description="Helical" evidence="2">
    <location>
        <begin position="587"/>
        <end position="609"/>
    </location>
</feature>
<dbReference type="EMBL" id="CM026425">
    <property type="protein sequence ID" value="KAG0577126.1"/>
    <property type="molecule type" value="Genomic_DNA"/>
</dbReference>
<dbReference type="CDD" id="cd00882">
    <property type="entry name" value="Ras_like_GTPase"/>
    <property type="match status" value="1"/>
</dbReference>
<feature type="region of interest" description="Disordered" evidence="1">
    <location>
        <begin position="217"/>
        <end position="299"/>
    </location>
</feature>
<dbReference type="InterPro" id="IPR027417">
    <property type="entry name" value="P-loop_NTPase"/>
</dbReference>